<evidence type="ECO:0000256" key="17">
    <source>
        <dbReference type="RuleBase" id="RU003318"/>
    </source>
</evidence>
<dbReference type="PANTHER" id="PTHR24027:SF322">
    <property type="entry name" value="CADHERIN-6"/>
    <property type="match status" value="1"/>
</dbReference>
<evidence type="ECO:0000256" key="3">
    <source>
        <dbReference type="ARBA" id="ARBA00022685"/>
    </source>
</evidence>
<dbReference type="Pfam" id="PF00028">
    <property type="entry name" value="Cadherin"/>
    <property type="match status" value="5"/>
</dbReference>
<evidence type="ECO:0000256" key="10">
    <source>
        <dbReference type="ARBA" id="ARBA00022989"/>
    </source>
</evidence>
<keyword evidence="12" id="KW-0325">Glycoprotein</keyword>
<keyword evidence="4 17" id="KW-0812">Transmembrane</keyword>
<proteinExistence type="predicted"/>
<dbReference type="InterPro" id="IPR002126">
    <property type="entry name" value="Cadherin-like_dom"/>
</dbReference>
<evidence type="ECO:0000256" key="12">
    <source>
        <dbReference type="ARBA" id="ARBA00023180"/>
    </source>
</evidence>
<dbReference type="GO" id="GO:0005912">
    <property type="term" value="C:adherens junction"/>
    <property type="evidence" value="ECO:0007669"/>
    <property type="project" value="TreeGrafter"/>
</dbReference>
<evidence type="ECO:0000313" key="21">
    <source>
        <dbReference type="Proteomes" id="UP000694680"/>
    </source>
</evidence>
<evidence type="ECO:0000256" key="8">
    <source>
        <dbReference type="ARBA" id="ARBA00022837"/>
    </source>
</evidence>
<evidence type="ECO:0000256" key="2">
    <source>
        <dbReference type="ARBA" id="ARBA00022475"/>
    </source>
</evidence>
<evidence type="ECO:0000256" key="9">
    <source>
        <dbReference type="ARBA" id="ARBA00022889"/>
    </source>
</evidence>
<evidence type="ECO:0000256" key="18">
    <source>
        <dbReference type="SAM" id="Phobius"/>
    </source>
</evidence>
<evidence type="ECO:0000256" key="4">
    <source>
        <dbReference type="ARBA" id="ARBA00022692"/>
    </source>
</evidence>
<dbReference type="SMART" id="SM00112">
    <property type="entry name" value="CA"/>
    <property type="match status" value="5"/>
</dbReference>
<dbReference type="PROSITE" id="PS00232">
    <property type="entry name" value="CADHERIN_1"/>
    <property type="match status" value="2"/>
</dbReference>
<dbReference type="FunFam" id="4.10.900.10:FF:000006">
    <property type="entry name" value="Cadherin-9 preproprotein"/>
    <property type="match status" value="1"/>
</dbReference>
<evidence type="ECO:0000256" key="1">
    <source>
        <dbReference type="ARBA" id="ARBA00004251"/>
    </source>
</evidence>
<keyword evidence="5" id="KW-0479">Metal-binding</keyword>
<feature type="domain" description="Cadherin" evidence="19">
    <location>
        <begin position="75"/>
        <end position="152"/>
    </location>
</feature>
<dbReference type="FunFam" id="2.60.40.60:FF:000014">
    <property type="entry name" value="Cadherin 8"/>
    <property type="match status" value="1"/>
</dbReference>
<name>A0A8C5GHS2_GOUWI</name>
<dbReference type="GO" id="GO:0007043">
    <property type="term" value="P:cell-cell junction assembly"/>
    <property type="evidence" value="ECO:0007669"/>
    <property type="project" value="TreeGrafter"/>
</dbReference>
<keyword evidence="7" id="KW-0677">Repeat</keyword>
<dbReference type="GO" id="GO:0016339">
    <property type="term" value="P:calcium-dependent cell-cell adhesion via plasma membrane cell adhesion molecules"/>
    <property type="evidence" value="ECO:0007669"/>
    <property type="project" value="TreeGrafter"/>
</dbReference>
<dbReference type="Proteomes" id="UP000694680">
    <property type="component" value="Chromosome 20"/>
</dbReference>
<dbReference type="GO" id="GO:0099560">
    <property type="term" value="P:synaptic membrane adhesion"/>
    <property type="evidence" value="ECO:0007669"/>
    <property type="project" value="TreeGrafter"/>
</dbReference>
<evidence type="ECO:0000256" key="6">
    <source>
        <dbReference type="ARBA" id="ARBA00022729"/>
    </source>
</evidence>
<keyword evidence="8 16" id="KW-0106">Calcium</keyword>
<organism evidence="20 21">
    <name type="scientific">Gouania willdenowi</name>
    <name type="common">Blunt-snouted clingfish</name>
    <name type="synonym">Lepadogaster willdenowi</name>
    <dbReference type="NCBI Taxonomy" id="441366"/>
    <lineage>
        <taxon>Eukaryota</taxon>
        <taxon>Metazoa</taxon>
        <taxon>Chordata</taxon>
        <taxon>Craniata</taxon>
        <taxon>Vertebrata</taxon>
        <taxon>Euteleostomi</taxon>
        <taxon>Actinopterygii</taxon>
        <taxon>Neopterygii</taxon>
        <taxon>Teleostei</taxon>
        <taxon>Neoteleostei</taxon>
        <taxon>Acanthomorphata</taxon>
        <taxon>Ovalentaria</taxon>
        <taxon>Blenniimorphae</taxon>
        <taxon>Blenniiformes</taxon>
        <taxon>Gobiesocoidei</taxon>
        <taxon>Gobiesocidae</taxon>
        <taxon>Gobiesocinae</taxon>
        <taxon>Gouania</taxon>
    </lineage>
</organism>
<comment type="subcellular location">
    <subcellularLocation>
        <location evidence="1 17">Cell membrane</location>
        <topology evidence="1 17">Single-pass type I membrane protein</topology>
    </subcellularLocation>
</comment>
<dbReference type="InterPro" id="IPR039808">
    <property type="entry name" value="Cadherin"/>
</dbReference>
<dbReference type="PRINTS" id="PR00205">
    <property type="entry name" value="CADHERIN"/>
</dbReference>
<evidence type="ECO:0000256" key="11">
    <source>
        <dbReference type="ARBA" id="ARBA00023136"/>
    </source>
</evidence>
<dbReference type="SUPFAM" id="SSF49313">
    <property type="entry name" value="Cadherin-like"/>
    <property type="match status" value="5"/>
</dbReference>
<evidence type="ECO:0000256" key="13">
    <source>
        <dbReference type="ARBA" id="ARBA00037319"/>
    </source>
</evidence>
<dbReference type="CDD" id="cd11304">
    <property type="entry name" value="Cadherin_repeat"/>
    <property type="match status" value="5"/>
</dbReference>
<dbReference type="InterPro" id="IPR000233">
    <property type="entry name" value="Cadherin_Y-type_LIR"/>
</dbReference>
<evidence type="ECO:0000256" key="16">
    <source>
        <dbReference type="PROSITE-ProRule" id="PRU00043"/>
    </source>
</evidence>
<dbReference type="GO" id="GO:0044331">
    <property type="term" value="P:cell-cell adhesion mediated by cadherin"/>
    <property type="evidence" value="ECO:0007669"/>
    <property type="project" value="TreeGrafter"/>
</dbReference>
<comment type="function">
    <text evidence="13">Cadherins are calcium-dependent cell adhesion proteins. They preferentially interact with themselves in a homophilic manner in connecting cells; cadherins may thus contribute to the sorting of heterogeneous cell types.</text>
</comment>
<dbReference type="FunFam" id="2.60.40.60:FF:000017">
    <property type="entry name" value="Cadherin 24"/>
    <property type="match status" value="1"/>
</dbReference>
<dbReference type="GO" id="GO:0034332">
    <property type="term" value="P:adherens junction organization"/>
    <property type="evidence" value="ECO:0007669"/>
    <property type="project" value="TreeGrafter"/>
</dbReference>
<keyword evidence="6" id="KW-0732">Signal</keyword>
<sequence>HSTFQCSPALQLITLIPNLSWTFPSSADTMIPCQLLDGKLLQRSKRGWMWNQFFLLEEYTGNDHQYVGKLHSNMDKDDGTVKYVLTGEGAGTLFLIDEKSGDIHATKRLDREEQAMYTLHAKVLNRFTNEELEPDTEFNIKIHDINDNPPKFSKEVFFASVPEMSEVGTSVVTITADDADDQTYGNSAKLVYSILQGQPYFSVDSENGTIKTALPGMDREVKENYQVVIQAKDMAGQMGGLSGTTTVCIMLSDVNDSPPRFANHSFRLTAAESTVIGGAIGRIKADDPDLGRNAEMAYSIMGGNDAFNIITDQTTQEGVIIIKKALDYETKRDYEFRVEVKNTYLDARFIHGLQFKDYATVKVTVEDVDEPPVFTRNPYIIEVHEDTAAGSFVGVVSARDPDAESKLVKYSIDRHTDLERLFNIDSVNGTITTLKALDREMSKWHNISVVANEINNPRQTTRVPVFIKVLDVNDNAPEFAMSYDTFVCENVKAGQLIQTISAVDTDEPLVGHKFVFSINPTNPNFTIIDREDNTANILTQRGGFSRREMSLYFLPIVISDNDYPVQSSTSTLIVRVCACDSRGNMQSCNPEVLPFSDGLTTGALVAILLCVIILLMIVVLFAALRRQRKKEPLIISKEDVRDNVVSYNDEGGGEEDTQAFDIGTLRNPEVMDANKLRRDIIPEMLFPFRRTSPIKDNTDVRDFINGRLHENDSDPTAPPYDSLATYAYEGSGSLAESLSSLESAATEGDQDFEYLSNWGPHFKKLAEMYIGKSPDRET</sequence>
<dbReference type="GO" id="GO:0008013">
    <property type="term" value="F:beta-catenin binding"/>
    <property type="evidence" value="ECO:0007669"/>
    <property type="project" value="TreeGrafter"/>
</dbReference>
<dbReference type="GO" id="GO:0002009">
    <property type="term" value="P:morphogenesis of an epithelium"/>
    <property type="evidence" value="ECO:0007669"/>
    <property type="project" value="UniProtKB-ARBA"/>
</dbReference>
<dbReference type="GO" id="GO:0016477">
    <property type="term" value="P:cell migration"/>
    <property type="evidence" value="ECO:0007669"/>
    <property type="project" value="TreeGrafter"/>
</dbReference>
<feature type="domain" description="Cadherin" evidence="19">
    <location>
        <begin position="262"/>
        <end position="374"/>
    </location>
</feature>
<dbReference type="GO" id="GO:0007156">
    <property type="term" value="P:homophilic cell adhesion via plasma membrane adhesion molecules"/>
    <property type="evidence" value="ECO:0007669"/>
    <property type="project" value="InterPro"/>
</dbReference>
<keyword evidence="2" id="KW-1003">Cell membrane</keyword>
<dbReference type="FunFam" id="2.60.40.60:FF:000009">
    <property type="entry name" value="Cadherin 24"/>
    <property type="match status" value="1"/>
</dbReference>
<evidence type="ECO:0000313" key="20">
    <source>
        <dbReference type="Ensembl" id="ENSGWIP00000030475.1"/>
    </source>
</evidence>
<protein>
    <recommendedName>
        <fullName evidence="15">Cadherin-10</fullName>
    </recommendedName>
    <alternativeName>
        <fullName evidence="14">Cadherin-6</fullName>
    </alternativeName>
</protein>
<evidence type="ECO:0000256" key="7">
    <source>
        <dbReference type="ARBA" id="ARBA00022737"/>
    </source>
</evidence>
<dbReference type="Gene3D" id="4.10.900.10">
    <property type="entry name" value="TCF3-CBD (Catenin binding domain)"/>
    <property type="match status" value="1"/>
</dbReference>
<dbReference type="GO" id="GO:0000902">
    <property type="term" value="P:cell morphogenesis"/>
    <property type="evidence" value="ECO:0007669"/>
    <property type="project" value="TreeGrafter"/>
</dbReference>
<dbReference type="Gene3D" id="2.60.40.60">
    <property type="entry name" value="Cadherins"/>
    <property type="match status" value="5"/>
</dbReference>
<dbReference type="PANTHER" id="PTHR24027">
    <property type="entry name" value="CADHERIN-23"/>
    <property type="match status" value="1"/>
</dbReference>
<keyword evidence="11 18" id="KW-0472">Membrane</keyword>
<dbReference type="GO" id="GO:0016342">
    <property type="term" value="C:catenin complex"/>
    <property type="evidence" value="ECO:0007669"/>
    <property type="project" value="TreeGrafter"/>
</dbReference>
<dbReference type="InterPro" id="IPR015919">
    <property type="entry name" value="Cadherin-like_sf"/>
</dbReference>
<keyword evidence="9 17" id="KW-0130">Cell adhesion</keyword>
<accession>A0A8C5GHS2</accession>
<evidence type="ECO:0000259" key="19">
    <source>
        <dbReference type="PROSITE" id="PS50268"/>
    </source>
</evidence>
<feature type="transmembrane region" description="Helical" evidence="18">
    <location>
        <begin position="603"/>
        <end position="624"/>
    </location>
</feature>
<keyword evidence="3" id="KW-0165">Cleavage on pair of basic residues</keyword>
<gene>
    <name evidence="20" type="primary">LOC114454148</name>
</gene>
<dbReference type="FunFam" id="2.60.40.60:FF:000012">
    <property type="entry name" value="Cadherin 24"/>
    <property type="match status" value="1"/>
</dbReference>
<feature type="domain" description="Cadherin" evidence="19">
    <location>
        <begin position="375"/>
        <end position="479"/>
    </location>
</feature>
<dbReference type="PROSITE" id="PS50268">
    <property type="entry name" value="CADHERIN_2"/>
    <property type="match status" value="5"/>
</dbReference>
<keyword evidence="21" id="KW-1185">Reference proteome</keyword>
<dbReference type="Ensembl" id="ENSGWIT00000033220.1">
    <property type="protein sequence ID" value="ENSGWIP00000030475.1"/>
    <property type="gene ID" value="ENSGWIG00000015375.1"/>
</dbReference>
<dbReference type="AlphaFoldDB" id="A0A8C5GHS2"/>
<dbReference type="GO" id="GO:0045296">
    <property type="term" value="F:cadherin binding"/>
    <property type="evidence" value="ECO:0007669"/>
    <property type="project" value="TreeGrafter"/>
</dbReference>
<reference evidence="20" key="3">
    <citation type="submission" date="2025-09" db="UniProtKB">
        <authorList>
            <consortium name="Ensembl"/>
        </authorList>
    </citation>
    <scope>IDENTIFICATION</scope>
</reference>
<feature type="domain" description="Cadherin" evidence="19">
    <location>
        <begin position="479"/>
        <end position="592"/>
    </location>
</feature>
<dbReference type="FunFam" id="2.60.40.60:FF:000008">
    <property type="entry name" value="Cadherin 24"/>
    <property type="match status" value="1"/>
</dbReference>
<evidence type="ECO:0000256" key="15">
    <source>
        <dbReference type="ARBA" id="ARBA00069586"/>
    </source>
</evidence>
<evidence type="ECO:0000256" key="5">
    <source>
        <dbReference type="ARBA" id="ARBA00022723"/>
    </source>
</evidence>
<dbReference type="GO" id="GO:0005509">
    <property type="term" value="F:calcium ion binding"/>
    <property type="evidence" value="ECO:0007669"/>
    <property type="project" value="UniProtKB-UniRule"/>
</dbReference>
<reference evidence="20" key="2">
    <citation type="submission" date="2025-08" db="UniProtKB">
        <authorList>
            <consortium name="Ensembl"/>
        </authorList>
    </citation>
    <scope>IDENTIFICATION</scope>
</reference>
<dbReference type="InterPro" id="IPR020894">
    <property type="entry name" value="Cadherin_CS"/>
</dbReference>
<keyword evidence="10 18" id="KW-1133">Transmembrane helix</keyword>
<reference evidence="20" key="1">
    <citation type="submission" date="2020-06" db="EMBL/GenBank/DDBJ databases">
        <authorList>
            <consortium name="Wellcome Sanger Institute Data Sharing"/>
        </authorList>
    </citation>
    <scope>NUCLEOTIDE SEQUENCE [LARGE SCALE GENOMIC DNA]</scope>
</reference>
<feature type="domain" description="Cadherin" evidence="19">
    <location>
        <begin position="153"/>
        <end position="261"/>
    </location>
</feature>
<evidence type="ECO:0000256" key="14">
    <source>
        <dbReference type="ARBA" id="ARBA00041042"/>
    </source>
</evidence>
<dbReference type="Pfam" id="PF01049">
    <property type="entry name" value="CADH_Y-type_LIR"/>
    <property type="match status" value="1"/>
</dbReference>
<dbReference type="InterPro" id="IPR027397">
    <property type="entry name" value="Catenin-bd_sf"/>
</dbReference>